<dbReference type="AlphaFoldDB" id="A0A917L401"/>
<reference evidence="1" key="1">
    <citation type="journal article" date="2014" name="Int. J. Syst. Evol. Microbiol.">
        <title>Complete genome sequence of Corynebacterium casei LMG S-19264T (=DSM 44701T), isolated from a smear-ripened cheese.</title>
        <authorList>
            <consortium name="US DOE Joint Genome Institute (JGI-PGF)"/>
            <person name="Walter F."/>
            <person name="Albersmeier A."/>
            <person name="Kalinowski J."/>
            <person name="Ruckert C."/>
        </authorList>
    </citation>
    <scope>NUCLEOTIDE SEQUENCE</scope>
    <source>
        <strain evidence="1">CGMCC 1.3617</strain>
    </source>
</reference>
<dbReference type="EMBL" id="BMKW01000016">
    <property type="protein sequence ID" value="GGJ38657.1"/>
    <property type="molecule type" value="Genomic_DNA"/>
</dbReference>
<dbReference type="RefSeq" id="WP_188972496.1">
    <property type="nucleotide sequence ID" value="NZ_BMKW01000016.1"/>
</dbReference>
<dbReference type="Proteomes" id="UP000661507">
    <property type="component" value="Unassembled WGS sequence"/>
</dbReference>
<name>A0A917L401_9PROT</name>
<accession>A0A917L401</accession>
<dbReference type="InterPro" id="IPR021848">
    <property type="entry name" value="HODM_asu-like"/>
</dbReference>
<organism evidence="1 2">
    <name type="scientific">Neoroseomonas lacus</name>
    <dbReference type="NCBI Taxonomy" id="287609"/>
    <lineage>
        <taxon>Bacteria</taxon>
        <taxon>Pseudomonadati</taxon>
        <taxon>Pseudomonadota</taxon>
        <taxon>Alphaproteobacteria</taxon>
        <taxon>Acetobacterales</taxon>
        <taxon>Acetobacteraceae</taxon>
        <taxon>Neoroseomonas</taxon>
    </lineage>
</organism>
<protein>
    <recommendedName>
        <fullName evidence="3">DUF3445 domain-containing protein</fullName>
    </recommendedName>
</protein>
<keyword evidence="2" id="KW-1185">Reference proteome</keyword>
<gene>
    <name evidence="1" type="ORF">GCM10011320_52800</name>
</gene>
<reference evidence="1" key="2">
    <citation type="submission" date="2020-09" db="EMBL/GenBank/DDBJ databases">
        <authorList>
            <person name="Sun Q."/>
            <person name="Zhou Y."/>
        </authorList>
    </citation>
    <scope>NUCLEOTIDE SEQUENCE</scope>
    <source>
        <strain evidence="1">CGMCC 1.3617</strain>
    </source>
</reference>
<proteinExistence type="predicted"/>
<comment type="caution">
    <text evidence="1">The sequence shown here is derived from an EMBL/GenBank/DDBJ whole genome shotgun (WGS) entry which is preliminary data.</text>
</comment>
<sequence>MTHPPAAPALWDTAPLPRAPLYLPYDPGAFRMALGLTVVPEPAWIEFDHHYPAHLAERRRLLAHHRPEVLDATPGSEPMQDELLDLLATHLCHHHPGWFTRHGTTLHNHLLGETLPLTDDPLDRIGRLVQEDFCLLREEPDATLTLVAAILCFPSRWRLSSKIGRPLGAIHGPVPLYKDKLERPVDRFLAALKAGRIAQRLNWSIMDDATLFQPTGHGVNDGESQVTPDTAGEALVMRVERQTFRRLPTTGGIAFGIRVHVTPLAPIVAQPGEAARLLAAVRALPPEMERYKSMLPFRAALDTYLERHA</sequence>
<dbReference type="Pfam" id="PF11927">
    <property type="entry name" value="HODM_asu-like"/>
    <property type="match status" value="1"/>
</dbReference>
<evidence type="ECO:0000313" key="1">
    <source>
        <dbReference type="EMBL" id="GGJ38657.1"/>
    </source>
</evidence>
<evidence type="ECO:0000313" key="2">
    <source>
        <dbReference type="Proteomes" id="UP000661507"/>
    </source>
</evidence>
<evidence type="ECO:0008006" key="3">
    <source>
        <dbReference type="Google" id="ProtNLM"/>
    </source>
</evidence>